<gene>
    <name evidence="1" type="ORF">COEREDRAFT_90041</name>
</gene>
<organism evidence="1 2">
    <name type="scientific">Coemansia reversa (strain ATCC 12441 / NRRL 1564)</name>
    <dbReference type="NCBI Taxonomy" id="763665"/>
    <lineage>
        <taxon>Eukaryota</taxon>
        <taxon>Fungi</taxon>
        <taxon>Fungi incertae sedis</taxon>
        <taxon>Zoopagomycota</taxon>
        <taxon>Kickxellomycotina</taxon>
        <taxon>Kickxellomycetes</taxon>
        <taxon>Kickxellales</taxon>
        <taxon>Kickxellaceae</taxon>
        <taxon>Coemansia</taxon>
    </lineage>
</organism>
<evidence type="ECO:0000313" key="2">
    <source>
        <dbReference type="Proteomes" id="UP000242474"/>
    </source>
</evidence>
<accession>A0A2G5B269</accession>
<dbReference type="EMBL" id="KZ303567">
    <property type="protein sequence ID" value="PIA12807.1"/>
    <property type="molecule type" value="Genomic_DNA"/>
</dbReference>
<proteinExistence type="predicted"/>
<name>A0A2G5B269_COERN</name>
<evidence type="ECO:0000313" key="1">
    <source>
        <dbReference type="EMBL" id="PIA12807.1"/>
    </source>
</evidence>
<dbReference type="AlphaFoldDB" id="A0A2G5B269"/>
<dbReference type="Proteomes" id="UP000242474">
    <property type="component" value="Unassembled WGS sequence"/>
</dbReference>
<keyword evidence="2" id="KW-1185">Reference proteome</keyword>
<sequence length="161" mass="18418">MTESAHVALYDDYKQLFEKINLRNQPIDNAKELRDNGIPENEEDQLLICVFPFRGEYRQLLTHCRDATTLTSEQLRECLPKALGEGVKSISIGTLPLGNCHNNEKQLEEYLYKNYEAIQFEALQPTTDLLSYMTQFTSIKKKAIVLKADLEDDGCGLEKVD</sequence>
<reference evidence="1 2" key="1">
    <citation type="journal article" date="2015" name="Genome Biol. Evol.">
        <title>Phylogenomic analyses indicate that early fungi evolved digesting cell walls of algal ancestors of land plants.</title>
        <authorList>
            <person name="Chang Y."/>
            <person name="Wang S."/>
            <person name="Sekimoto S."/>
            <person name="Aerts A.L."/>
            <person name="Choi C."/>
            <person name="Clum A."/>
            <person name="LaButti K.M."/>
            <person name="Lindquist E.A."/>
            <person name="Yee Ngan C."/>
            <person name="Ohm R.A."/>
            <person name="Salamov A.A."/>
            <person name="Grigoriev I.V."/>
            <person name="Spatafora J.W."/>
            <person name="Berbee M.L."/>
        </authorList>
    </citation>
    <scope>NUCLEOTIDE SEQUENCE [LARGE SCALE GENOMIC DNA]</scope>
    <source>
        <strain evidence="1 2">NRRL 1564</strain>
    </source>
</reference>
<protein>
    <submittedName>
        <fullName evidence="1">Uncharacterized protein</fullName>
    </submittedName>
</protein>